<feature type="domain" description="Lysozyme inhibitor LprI-like N-terminal" evidence="1">
    <location>
        <begin position="56"/>
        <end position="145"/>
    </location>
</feature>
<evidence type="ECO:0000313" key="2">
    <source>
        <dbReference type="EMBL" id="MDT8900761.1"/>
    </source>
</evidence>
<dbReference type="RefSeq" id="WP_413779296.1">
    <property type="nucleotide sequence ID" value="NZ_JAUOZS010000001.1"/>
</dbReference>
<organism evidence="2 3">
    <name type="scientific">Anaeroselena agilis</name>
    <dbReference type="NCBI Taxonomy" id="3063788"/>
    <lineage>
        <taxon>Bacteria</taxon>
        <taxon>Bacillati</taxon>
        <taxon>Bacillota</taxon>
        <taxon>Negativicutes</taxon>
        <taxon>Acetonemataceae</taxon>
        <taxon>Anaeroselena</taxon>
    </lineage>
</organism>
<dbReference type="EMBL" id="JAUOZS010000001">
    <property type="protein sequence ID" value="MDT8900761.1"/>
    <property type="molecule type" value="Genomic_DNA"/>
</dbReference>
<accession>A0ABU3NVC2</accession>
<proteinExistence type="predicted"/>
<comment type="caution">
    <text evidence="2">The sequence shown here is derived from an EMBL/GenBank/DDBJ whole genome shotgun (WGS) entry which is preliminary data.</text>
</comment>
<evidence type="ECO:0000313" key="3">
    <source>
        <dbReference type="Proteomes" id="UP001254848"/>
    </source>
</evidence>
<gene>
    <name evidence="2" type="ORF">Q4T40_05850</name>
</gene>
<sequence>MRNTVFLLVLVLGFTLPLGGVAEGYYTYAMTGQLRETLESNPLDRDYKRDMLNPENGTTYGMADVNKKYIKLWDRELNVIYQKLLLKLNDEEKELLIEAQVGWLQYHENEQRLTSKALSKNSGTIFIVQQGSAYRYRLRERTLQLMAYYHRLGGEVEFEYKGNAE</sequence>
<protein>
    <submittedName>
        <fullName evidence="2">Lysozyme inhibitor LprI family protein</fullName>
    </submittedName>
</protein>
<keyword evidence="3" id="KW-1185">Reference proteome</keyword>
<name>A0ABU3NVC2_9FIRM</name>
<evidence type="ECO:0000259" key="1">
    <source>
        <dbReference type="Pfam" id="PF07007"/>
    </source>
</evidence>
<dbReference type="Pfam" id="PF07007">
    <property type="entry name" value="LprI"/>
    <property type="match status" value="1"/>
</dbReference>
<dbReference type="Proteomes" id="UP001254848">
    <property type="component" value="Unassembled WGS sequence"/>
</dbReference>
<reference evidence="2 3" key="1">
    <citation type="submission" date="2023-07" db="EMBL/GenBank/DDBJ databases">
        <title>The novel representative of Negativicutes class, Anaeroselena agilis gen. nov. sp. nov.</title>
        <authorList>
            <person name="Prokofeva M.I."/>
            <person name="Elcheninov A.G."/>
            <person name="Klyukina A."/>
            <person name="Kublanov I.V."/>
            <person name="Frolov E.N."/>
            <person name="Podosokorskaya O.A."/>
        </authorList>
    </citation>
    <scope>NUCLEOTIDE SEQUENCE [LARGE SCALE GENOMIC DNA]</scope>
    <source>
        <strain evidence="2 3">4137-cl</strain>
    </source>
</reference>
<dbReference type="InterPro" id="IPR009739">
    <property type="entry name" value="LprI-like_N"/>
</dbReference>
<dbReference type="Gene3D" id="1.20.1270.180">
    <property type="match status" value="1"/>
</dbReference>